<feature type="region of interest" description="Disordered" evidence="1">
    <location>
        <begin position="69"/>
        <end position="101"/>
    </location>
</feature>
<feature type="signal peptide" evidence="2">
    <location>
        <begin position="1"/>
        <end position="27"/>
    </location>
</feature>
<dbReference type="AlphaFoldDB" id="A0A1A7NSZ8"/>
<feature type="chain" id="PRO_5008510220" description="Acid shock protein" evidence="2">
    <location>
        <begin position="28"/>
        <end position="101"/>
    </location>
</feature>
<reference evidence="3 4" key="1">
    <citation type="submission" date="2014-11" db="EMBL/GenBank/DDBJ databases">
        <title>Pan-genome of Gallibacterium spp.</title>
        <authorList>
            <person name="Kudirkiene E."/>
            <person name="Bojesen A.M."/>
        </authorList>
    </citation>
    <scope>NUCLEOTIDE SEQUENCE [LARGE SCALE GENOMIC DNA]</scope>
    <source>
        <strain evidence="3 4">F150</strain>
    </source>
</reference>
<protein>
    <recommendedName>
        <fullName evidence="5">Acid shock protein</fullName>
    </recommendedName>
</protein>
<sequence length="101" mass="10927">MLVNKKMLVSSLLVSVFAMATVGVAQAAGDLPHQVEPKAKAEQIMPKHELNTEAKKPVAMERKHISAAKQEKGVKHHLIAKKAGKQEHLKKGAHVEPKVAA</sequence>
<proteinExistence type="predicted"/>
<accession>A0A1A7NSZ8</accession>
<organism evidence="3 4">
    <name type="scientific">Gallibacterium salpingitidis</name>
    <dbReference type="NCBI Taxonomy" id="505341"/>
    <lineage>
        <taxon>Bacteria</taxon>
        <taxon>Pseudomonadati</taxon>
        <taxon>Pseudomonadota</taxon>
        <taxon>Gammaproteobacteria</taxon>
        <taxon>Pasteurellales</taxon>
        <taxon>Pasteurellaceae</taxon>
        <taxon>Gallibacterium</taxon>
    </lineage>
</organism>
<gene>
    <name evidence="3" type="ORF">QS62_07430</name>
</gene>
<evidence type="ECO:0000256" key="1">
    <source>
        <dbReference type="SAM" id="MobiDB-lite"/>
    </source>
</evidence>
<evidence type="ECO:0000313" key="3">
    <source>
        <dbReference type="EMBL" id="OBW93347.1"/>
    </source>
</evidence>
<evidence type="ECO:0000313" key="4">
    <source>
        <dbReference type="Proteomes" id="UP000092649"/>
    </source>
</evidence>
<feature type="compositionally biased region" description="Basic residues" evidence="1">
    <location>
        <begin position="74"/>
        <end position="83"/>
    </location>
</feature>
<keyword evidence="2" id="KW-0732">Signal</keyword>
<dbReference type="EMBL" id="JTJL01000039">
    <property type="protein sequence ID" value="OBW93347.1"/>
    <property type="molecule type" value="Genomic_DNA"/>
</dbReference>
<evidence type="ECO:0000256" key="2">
    <source>
        <dbReference type="SAM" id="SignalP"/>
    </source>
</evidence>
<keyword evidence="4" id="KW-1185">Reference proteome</keyword>
<feature type="compositionally biased region" description="Basic and acidic residues" evidence="1">
    <location>
        <begin position="84"/>
        <end position="101"/>
    </location>
</feature>
<dbReference type="Proteomes" id="UP000092649">
    <property type="component" value="Unassembled WGS sequence"/>
</dbReference>
<comment type="caution">
    <text evidence="3">The sequence shown here is derived from an EMBL/GenBank/DDBJ whole genome shotgun (WGS) entry which is preliminary data.</text>
</comment>
<evidence type="ECO:0008006" key="5">
    <source>
        <dbReference type="Google" id="ProtNLM"/>
    </source>
</evidence>
<dbReference type="RefSeq" id="WP_066108169.1">
    <property type="nucleotide sequence ID" value="NZ_JTJL01000039.1"/>
</dbReference>
<name>A0A1A7NSZ8_9PAST</name>